<dbReference type="InterPro" id="IPR008929">
    <property type="entry name" value="Chondroitin_lyas"/>
</dbReference>
<evidence type="ECO:0000313" key="6">
    <source>
        <dbReference type="EMBL" id="NMM45787.1"/>
    </source>
</evidence>
<feature type="domain" description="Heparinase II/III-like C-terminal" evidence="5">
    <location>
        <begin position="315"/>
        <end position="549"/>
    </location>
</feature>
<dbReference type="Gene3D" id="2.70.98.70">
    <property type="match status" value="1"/>
</dbReference>
<reference evidence="6 7" key="1">
    <citation type="submission" date="2020-04" db="EMBL/GenBank/DDBJ databases">
        <title>Rhodospirillaceae bacterium KN72 isolated from deep sea.</title>
        <authorList>
            <person name="Zhang D.-C."/>
        </authorList>
    </citation>
    <scope>NUCLEOTIDE SEQUENCE [LARGE SCALE GENOMIC DNA]</scope>
    <source>
        <strain evidence="6 7">KN72</strain>
    </source>
</reference>
<proteinExistence type="predicted"/>
<evidence type="ECO:0000256" key="4">
    <source>
        <dbReference type="ARBA" id="ARBA00023239"/>
    </source>
</evidence>
<comment type="caution">
    <text evidence="6">The sequence shown here is derived from an EMBL/GenBank/DDBJ whole genome shotgun (WGS) entry which is preliminary data.</text>
</comment>
<dbReference type="GO" id="GO:0016829">
    <property type="term" value="F:lyase activity"/>
    <property type="evidence" value="ECO:0007669"/>
    <property type="project" value="UniProtKB-KW"/>
</dbReference>
<keyword evidence="3" id="KW-0574">Periplasm</keyword>
<dbReference type="Proteomes" id="UP000539372">
    <property type="component" value="Unassembled WGS sequence"/>
</dbReference>
<dbReference type="Pfam" id="PF07940">
    <property type="entry name" value="Hepar_II_III_C"/>
    <property type="match status" value="1"/>
</dbReference>
<dbReference type="InterPro" id="IPR012480">
    <property type="entry name" value="Hepar_II_III_C"/>
</dbReference>
<evidence type="ECO:0000259" key="5">
    <source>
        <dbReference type="Pfam" id="PF07940"/>
    </source>
</evidence>
<dbReference type="PANTHER" id="PTHR39210:SF1">
    <property type="entry name" value="HEPARIN-SULFATE LYASE"/>
    <property type="match status" value="1"/>
</dbReference>
<comment type="subcellular location">
    <subcellularLocation>
        <location evidence="1">Periplasm</location>
    </subcellularLocation>
</comment>
<name>A0A7Y0HHD0_9PROT</name>
<dbReference type="Gene3D" id="1.50.10.100">
    <property type="entry name" value="Chondroitin AC/alginate lyase"/>
    <property type="match status" value="1"/>
</dbReference>
<dbReference type="EMBL" id="JABBNT010000004">
    <property type="protein sequence ID" value="NMM45787.1"/>
    <property type="molecule type" value="Genomic_DNA"/>
</dbReference>
<dbReference type="AlphaFoldDB" id="A0A7Y0HHD0"/>
<evidence type="ECO:0000256" key="1">
    <source>
        <dbReference type="ARBA" id="ARBA00004418"/>
    </source>
</evidence>
<gene>
    <name evidence="6" type="ORF">HH303_14920</name>
</gene>
<organism evidence="6 7">
    <name type="scientific">Pacificispira spongiicola</name>
    <dbReference type="NCBI Taxonomy" id="2729598"/>
    <lineage>
        <taxon>Bacteria</taxon>
        <taxon>Pseudomonadati</taxon>
        <taxon>Pseudomonadota</taxon>
        <taxon>Alphaproteobacteria</taxon>
        <taxon>Rhodospirillales</taxon>
        <taxon>Rhodospirillaceae</taxon>
        <taxon>Pacificispira</taxon>
    </lineage>
</organism>
<sequence length="557" mass="60280">MPTASVSSGFVPNNPMGTELRYRFARLARFLGFYGSLIGGPRPGAPMRTASDPWPGDPAIGRSIISGRLVFDGVTLTAADNPWTVDGASQVWLRAAHSFEWLRDLAAAGGEDAEQTAQSLLAAWLAADAVRKPASDPIAWSAGVTGRRVRAWLYHWRLLTDGASFDLKNRLMDALGRHIRHLGFVAGIEGAGRDRLSGLIGLVQGSLMLTAFESRLPKAVAALERELSFSILPDGCHATRSPRMQFEAMRDTVGLRDLFQELHQEVPLGLVTAIDRMAPVLRFFRHGDGKLALFHDSREGDAEEIDSLLGQADARGRAPIRCPHGGFERLIAGKLNVLIDAGAPPNAPYDSLAHAAPLAMEVSYGTERLIVNCGASRVAEGDWARAQRSTAAHSTLGVEDTNADEIGPDGRIGRRRASTVVERNEADGAVWIEMSHDGYKKPFGLTHTRRVYLASEGSDLRGEDRLEGGEGHPFTLRFHLHPKVQVSLLANQSSALLKTPNGSGWRFRAAGGSMSLTDSVYLGGPQDSKRTQQILITGVTGPDGSAIKWALQRESKR</sequence>
<dbReference type="GO" id="GO:0042597">
    <property type="term" value="C:periplasmic space"/>
    <property type="evidence" value="ECO:0007669"/>
    <property type="project" value="UniProtKB-SubCell"/>
</dbReference>
<keyword evidence="4" id="KW-0456">Lyase</keyword>
<evidence type="ECO:0000313" key="7">
    <source>
        <dbReference type="Proteomes" id="UP000539372"/>
    </source>
</evidence>
<dbReference type="PANTHER" id="PTHR39210">
    <property type="entry name" value="HEPARIN-SULFATE LYASE"/>
    <property type="match status" value="1"/>
</dbReference>
<protein>
    <recommendedName>
        <fullName evidence="5">Heparinase II/III-like C-terminal domain-containing protein</fullName>
    </recommendedName>
</protein>
<evidence type="ECO:0000256" key="2">
    <source>
        <dbReference type="ARBA" id="ARBA00022729"/>
    </source>
</evidence>
<keyword evidence="2" id="KW-0732">Signal</keyword>
<keyword evidence="7" id="KW-1185">Reference proteome</keyword>
<accession>A0A7Y0HHD0</accession>
<dbReference type="RefSeq" id="WP_169626167.1">
    <property type="nucleotide sequence ID" value="NZ_JABBNT010000004.1"/>
</dbReference>
<evidence type="ECO:0000256" key="3">
    <source>
        <dbReference type="ARBA" id="ARBA00022764"/>
    </source>
</evidence>